<sequence>MERIVKQMEKVEYPSKHNDETSEDPSSEYSDGSSGDESLADMEEEEEEEEEDTTEQLCVFNRPQEPEQLYTEEQMNRFLNVTKGKRNITRTEFFPDRRTFINSVQCTMGVTSPRRRPD</sequence>
<dbReference type="EMBL" id="JAAGNN010000024">
    <property type="protein sequence ID" value="KAF4072803.1"/>
    <property type="molecule type" value="Genomic_DNA"/>
</dbReference>
<feature type="region of interest" description="Disordered" evidence="1">
    <location>
        <begin position="1"/>
        <end position="67"/>
    </location>
</feature>
<reference evidence="2 3" key="1">
    <citation type="submission" date="2020-02" db="EMBL/GenBank/DDBJ databases">
        <title>A chromosome-scale genome assembly of the black bullhead catfish (Ameiurus melas).</title>
        <authorList>
            <person name="Wen M."/>
            <person name="Zham M."/>
            <person name="Cabau C."/>
            <person name="Klopp C."/>
            <person name="Donnadieu C."/>
            <person name="Roques C."/>
            <person name="Bouchez O."/>
            <person name="Lampietro C."/>
            <person name="Jouanno E."/>
            <person name="Herpin A."/>
            <person name="Louis A."/>
            <person name="Berthelot C."/>
            <person name="Parey E."/>
            <person name="Roest-Crollius H."/>
            <person name="Braasch I."/>
            <person name="Postlethwait J."/>
            <person name="Robinson-Rechavi M."/>
            <person name="Echchiki A."/>
            <person name="Begum T."/>
            <person name="Montfort J."/>
            <person name="Schartl M."/>
            <person name="Bobe J."/>
            <person name="Guiguen Y."/>
        </authorList>
    </citation>
    <scope>NUCLEOTIDE SEQUENCE [LARGE SCALE GENOMIC DNA]</scope>
    <source>
        <strain evidence="2">M_S1</strain>
        <tissue evidence="2">Blood</tissue>
    </source>
</reference>
<dbReference type="Proteomes" id="UP000593565">
    <property type="component" value="Unassembled WGS sequence"/>
</dbReference>
<accession>A0A7J5ZQP5</accession>
<evidence type="ECO:0000313" key="3">
    <source>
        <dbReference type="Proteomes" id="UP000593565"/>
    </source>
</evidence>
<keyword evidence="3" id="KW-1185">Reference proteome</keyword>
<comment type="caution">
    <text evidence="2">The sequence shown here is derived from an EMBL/GenBank/DDBJ whole genome shotgun (WGS) entry which is preliminary data.</text>
</comment>
<gene>
    <name evidence="2" type="ORF">AMELA_G00251620</name>
</gene>
<dbReference type="AlphaFoldDB" id="A0A7J5ZQP5"/>
<feature type="compositionally biased region" description="Basic and acidic residues" evidence="1">
    <location>
        <begin position="1"/>
        <end position="20"/>
    </location>
</feature>
<proteinExistence type="predicted"/>
<protein>
    <submittedName>
        <fullName evidence="2">Uncharacterized protein</fullName>
    </submittedName>
</protein>
<evidence type="ECO:0000313" key="2">
    <source>
        <dbReference type="EMBL" id="KAF4072803.1"/>
    </source>
</evidence>
<feature type="compositionally biased region" description="Acidic residues" evidence="1">
    <location>
        <begin position="38"/>
        <end position="54"/>
    </location>
</feature>
<feature type="compositionally biased region" description="Low complexity" evidence="1">
    <location>
        <begin position="27"/>
        <end position="37"/>
    </location>
</feature>
<evidence type="ECO:0000256" key="1">
    <source>
        <dbReference type="SAM" id="MobiDB-lite"/>
    </source>
</evidence>
<organism evidence="2 3">
    <name type="scientific">Ameiurus melas</name>
    <name type="common">Black bullhead</name>
    <name type="synonym">Silurus melas</name>
    <dbReference type="NCBI Taxonomy" id="219545"/>
    <lineage>
        <taxon>Eukaryota</taxon>
        <taxon>Metazoa</taxon>
        <taxon>Chordata</taxon>
        <taxon>Craniata</taxon>
        <taxon>Vertebrata</taxon>
        <taxon>Euteleostomi</taxon>
        <taxon>Actinopterygii</taxon>
        <taxon>Neopterygii</taxon>
        <taxon>Teleostei</taxon>
        <taxon>Ostariophysi</taxon>
        <taxon>Siluriformes</taxon>
        <taxon>Ictaluridae</taxon>
        <taxon>Ameiurus</taxon>
    </lineage>
</organism>
<name>A0A7J5ZQP5_AMEME</name>